<evidence type="ECO:0000256" key="2">
    <source>
        <dbReference type="ARBA" id="ARBA00006654"/>
    </source>
</evidence>
<evidence type="ECO:0000256" key="7">
    <source>
        <dbReference type="ARBA" id="ARBA00022801"/>
    </source>
</evidence>
<dbReference type="AlphaFoldDB" id="A0A6P8IVD4"/>
<dbReference type="EC" id="3.1.3.5" evidence="3"/>
<dbReference type="PROSITE" id="PS00785">
    <property type="entry name" value="5_NUCLEOTIDASE_1"/>
    <property type="match status" value="1"/>
</dbReference>
<dbReference type="SUPFAM" id="SSF56300">
    <property type="entry name" value="Metallo-dependent phosphatases"/>
    <property type="match status" value="1"/>
</dbReference>
<dbReference type="GO" id="GO:0046872">
    <property type="term" value="F:metal ion binding"/>
    <property type="evidence" value="ECO:0007669"/>
    <property type="project" value="UniProtKB-KW"/>
</dbReference>
<comment type="similarity">
    <text evidence="2 8">Belongs to the 5'-nucleotidase family.</text>
</comment>
<dbReference type="FunFam" id="3.90.780.10:FF:000001">
    <property type="entry name" value="NT5E isoform 3"/>
    <property type="match status" value="1"/>
</dbReference>
<sequence>MKTITAVFTVLVFLNFLEKIYGFKLTIVHTNDFHSRFEEMDVNGRMCFQRDREAGLCYGGVARRATEIKRIRSQEKNVVLLDAGDVFTGTLWYVVYRGNATWKFMNELGYDAMTLGNHDFDDGPANTARFLSNINCSVVISNLDASKEPTWSRDPPLFVKSKVLVIGGEKVGIVGYTLQSISSVSHPGPNLRFLPEIESVRSAVSDLKRQGINKIIALGHAGILVDKKIAEQVDGVDVVVGGHSHTFLYSGNPIKEHSPKGPYPVVVDSSSNPGQQVPVVQDYAFGLYLGRLEVEFNSEGKVTNWSGQPILLDNNVTMDANMLREINIMKKKVDEISEMKLGRTLVYLNGNPKECGIKECNLGNIITDAMVFYYANQTANSNQWTEVSVAFQMSGSIVVSIDTSPQEYITFGHVYNSLPYNNTYDLIELKGTDLKAVLEYSVSTYDPLNPQAIFLQVSGLHVQYDVSKPSGQRVVSVKVRCSACREPVYHPLRDNTIYKVVAPSYIVKGGAGYTVLKEKTLSRVVGSHESDILAFYLKANDPVATGVEGRITFVGRESIRSIECVACIESFLVIAMVVIANTIPLLAQMS</sequence>
<dbReference type="PRINTS" id="PR01607">
    <property type="entry name" value="APYRASEFAMLY"/>
</dbReference>
<keyword evidence="7 8" id="KW-0378">Hydrolase</keyword>
<reference evidence="12" key="1">
    <citation type="submission" date="2025-08" db="UniProtKB">
        <authorList>
            <consortium name="RefSeq"/>
        </authorList>
    </citation>
    <scope>IDENTIFICATION</scope>
    <source>
        <tissue evidence="12">Tentacle</tissue>
    </source>
</reference>
<dbReference type="GO" id="GO:0016020">
    <property type="term" value="C:membrane"/>
    <property type="evidence" value="ECO:0007669"/>
    <property type="project" value="UniProtKB-ARBA"/>
</dbReference>
<dbReference type="KEGG" id="aten:116305311"/>
<dbReference type="SUPFAM" id="SSF55816">
    <property type="entry name" value="5'-nucleotidase (syn. UDP-sugar hydrolase), C-terminal domain"/>
    <property type="match status" value="1"/>
</dbReference>
<proteinExistence type="inferred from homology"/>
<dbReference type="InterPro" id="IPR004843">
    <property type="entry name" value="Calcineurin-like_PHP"/>
</dbReference>
<dbReference type="InterPro" id="IPR006146">
    <property type="entry name" value="5'-Nucleotdase_CS"/>
</dbReference>
<evidence type="ECO:0000259" key="10">
    <source>
        <dbReference type="Pfam" id="PF02872"/>
    </source>
</evidence>
<dbReference type="GO" id="GO:0000166">
    <property type="term" value="F:nucleotide binding"/>
    <property type="evidence" value="ECO:0007669"/>
    <property type="project" value="UniProtKB-KW"/>
</dbReference>
<accession>A0A6P8IVD4</accession>
<dbReference type="InterPro" id="IPR008334">
    <property type="entry name" value="5'-Nucleotdase_C"/>
</dbReference>
<evidence type="ECO:0000313" key="12">
    <source>
        <dbReference type="RefSeq" id="XP_031571054.1"/>
    </source>
</evidence>
<dbReference type="Gene3D" id="3.60.21.10">
    <property type="match status" value="1"/>
</dbReference>
<comment type="catalytic activity">
    <reaction evidence="1">
        <text>a ribonucleoside 5'-phosphate + H2O = a ribonucleoside + phosphate</text>
        <dbReference type="Rhea" id="RHEA:12484"/>
        <dbReference type="ChEBI" id="CHEBI:15377"/>
        <dbReference type="ChEBI" id="CHEBI:18254"/>
        <dbReference type="ChEBI" id="CHEBI:43474"/>
        <dbReference type="ChEBI" id="CHEBI:58043"/>
        <dbReference type="EC" id="3.1.3.5"/>
    </reaction>
</comment>
<dbReference type="PANTHER" id="PTHR11575:SF24">
    <property type="entry name" value="5'-NUCLEOTIDASE"/>
    <property type="match status" value="1"/>
</dbReference>
<feature type="domain" description="5'-Nucleotidase C-terminal" evidence="10">
    <location>
        <begin position="353"/>
        <end position="518"/>
    </location>
</feature>
<gene>
    <name evidence="12" type="primary">LOC116305311</name>
</gene>
<dbReference type="InterPro" id="IPR036907">
    <property type="entry name" value="5'-Nucleotdase_C_sf"/>
</dbReference>
<evidence type="ECO:0000259" key="9">
    <source>
        <dbReference type="Pfam" id="PF00149"/>
    </source>
</evidence>
<dbReference type="InterPro" id="IPR029052">
    <property type="entry name" value="Metallo-depent_PP-like"/>
</dbReference>
<evidence type="ECO:0000256" key="1">
    <source>
        <dbReference type="ARBA" id="ARBA00000815"/>
    </source>
</evidence>
<dbReference type="RefSeq" id="XP_031571054.1">
    <property type="nucleotide sequence ID" value="XM_031715194.1"/>
</dbReference>
<evidence type="ECO:0000256" key="8">
    <source>
        <dbReference type="RuleBase" id="RU362119"/>
    </source>
</evidence>
<dbReference type="InParanoid" id="A0A6P8IVD4"/>
<dbReference type="GO" id="GO:0009166">
    <property type="term" value="P:nucleotide catabolic process"/>
    <property type="evidence" value="ECO:0007669"/>
    <property type="project" value="InterPro"/>
</dbReference>
<dbReference type="GeneID" id="116305311"/>
<name>A0A6P8IVD4_ACTTE</name>
<keyword evidence="6 8" id="KW-0547">Nucleotide-binding</keyword>
<keyword evidence="4" id="KW-0479">Metal-binding</keyword>
<evidence type="ECO:0000313" key="11">
    <source>
        <dbReference type="Proteomes" id="UP000515163"/>
    </source>
</evidence>
<dbReference type="FunCoup" id="A0A6P8IVD4">
    <property type="interactions" value="527"/>
</dbReference>
<evidence type="ECO:0000256" key="5">
    <source>
        <dbReference type="ARBA" id="ARBA00022729"/>
    </source>
</evidence>
<organism evidence="11 12">
    <name type="scientific">Actinia tenebrosa</name>
    <name type="common">Australian red waratah sea anemone</name>
    <dbReference type="NCBI Taxonomy" id="6105"/>
    <lineage>
        <taxon>Eukaryota</taxon>
        <taxon>Metazoa</taxon>
        <taxon>Cnidaria</taxon>
        <taxon>Anthozoa</taxon>
        <taxon>Hexacorallia</taxon>
        <taxon>Actiniaria</taxon>
        <taxon>Actiniidae</taxon>
        <taxon>Actinia</taxon>
    </lineage>
</organism>
<dbReference type="Proteomes" id="UP000515163">
    <property type="component" value="Unplaced"/>
</dbReference>
<dbReference type="OrthoDB" id="7722975at2759"/>
<evidence type="ECO:0000256" key="6">
    <source>
        <dbReference type="ARBA" id="ARBA00022741"/>
    </source>
</evidence>
<protein>
    <recommendedName>
        <fullName evidence="3">5'-nucleotidase</fullName>
        <ecNumber evidence="3">3.1.3.5</ecNumber>
    </recommendedName>
</protein>
<dbReference type="FunFam" id="3.60.21.10:FF:000020">
    <property type="entry name" value="NT5E isoform 4"/>
    <property type="match status" value="1"/>
</dbReference>
<dbReference type="CDD" id="cd07409">
    <property type="entry name" value="MPP_CD73_N"/>
    <property type="match status" value="1"/>
</dbReference>
<dbReference type="GO" id="GO:0008253">
    <property type="term" value="F:5'-nucleotidase activity"/>
    <property type="evidence" value="ECO:0007669"/>
    <property type="project" value="UniProtKB-EC"/>
</dbReference>
<keyword evidence="11" id="KW-1185">Reference proteome</keyword>
<dbReference type="Pfam" id="PF02872">
    <property type="entry name" value="5_nucleotid_C"/>
    <property type="match status" value="1"/>
</dbReference>
<dbReference type="Pfam" id="PF00149">
    <property type="entry name" value="Metallophos"/>
    <property type="match status" value="1"/>
</dbReference>
<dbReference type="InterPro" id="IPR006179">
    <property type="entry name" value="5_nucleotidase/apyrase"/>
</dbReference>
<keyword evidence="5" id="KW-0732">Signal</keyword>
<feature type="domain" description="Calcineurin-like phosphoesterase" evidence="9">
    <location>
        <begin position="26"/>
        <end position="246"/>
    </location>
</feature>
<dbReference type="Gene3D" id="3.90.780.10">
    <property type="entry name" value="5'-Nucleotidase, C-terminal domain"/>
    <property type="match status" value="1"/>
</dbReference>
<evidence type="ECO:0000256" key="3">
    <source>
        <dbReference type="ARBA" id="ARBA00012643"/>
    </source>
</evidence>
<evidence type="ECO:0000256" key="4">
    <source>
        <dbReference type="ARBA" id="ARBA00022723"/>
    </source>
</evidence>
<dbReference type="PANTHER" id="PTHR11575">
    <property type="entry name" value="5'-NUCLEOTIDASE-RELATED"/>
    <property type="match status" value="1"/>
</dbReference>